<sequence>MSEGLDLPLQAAWHTQRIEGETQRVRSFPTDNFYARPGVGEQYEHRFVRGPEGTVVGSAEDIG</sequence>
<evidence type="ECO:0000313" key="2">
    <source>
        <dbReference type="Proteomes" id="UP000238356"/>
    </source>
</evidence>
<evidence type="ECO:0000313" key="1">
    <source>
        <dbReference type="EMBL" id="PPJ24006.1"/>
    </source>
</evidence>
<name>A0A2S5ZZH4_9NOCA</name>
<dbReference type="Proteomes" id="UP000238356">
    <property type="component" value="Unassembled WGS sequence"/>
</dbReference>
<organism evidence="1 2">
    <name type="scientific">Nocardia nova</name>
    <dbReference type="NCBI Taxonomy" id="37330"/>
    <lineage>
        <taxon>Bacteria</taxon>
        <taxon>Bacillati</taxon>
        <taxon>Actinomycetota</taxon>
        <taxon>Actinomycetes</taxon>
        <taxon>Mycobacteriales</taxon>
        <taxon>Nocardiaceae</taxon>
        <taxon>Nocardia</taxon>
    </lineage>
</organism>
<dbReference type="AlphaFoldDB" id="A0A2S5ZZH4"/>
<protein>
    <submittedName>
        <fullName evidence="1">Uncharacterized protein</fullName>
    </submittedName>
</protein>
<gene>
    <name evidence="1" type="ORF">C5F51_26685</name>
</gene>
<proteinExistence type="predicted"/>
<dbReference type="RefSeq" id="WP_063012432.1">
    <property type="nucleotide sequence ID" value="NZ_JAHUVX010000003.1"/>
</dbReference>
<comment type="caution">
    <text evidence="1">The sequence shown here is derived from an EMBL/GenBank/DDBJ whole genome shotgun (WGS) entry which is preliminary data.</text>
</comment>
<reference evidence="1 2" key="1">
    <citation type="submission" date="2018-02" db="EMBL/GenBank/DDBJ databases">
        <title>8 Nocardia nova and 1 Nocardia cyriacigeorgica strain used for evolution to TMP-SMX.</title>
        <authorList>
            <person name="Mehta H."/>
            <person name="Weng J."/>
            <person name="Shamoo Y."/>
        </authorList>
    </citation>
    <scope>NUCLEOTIDE SEQUENCE [LARGE SCALE GENOMIC DNA]</scope>
    <source>
        <strain evidence="1 2">BAA2227</strain>
    </source>
</reference>
<dbReference type="EMBL" id="PSZD01000021">
    <property type="protein sequence ID" value="PPJ24006.1"/>
    <property type="molecule type" value="Genomic_DNA"/>
</dbReference>
<accession>A0A2S5ZZH4</accession>
<keyword evidence="2" id="KW-1185">Reference proteome</keyword>
<dbReference type="GeneID" id="66721390"/>